<evidence type="ECO:0000313" key="2">
    <source>
        <dbReference type="EMBL" id="EAW10074.1"/>
    </source>
</evidence>
<evidence type="ECO:0008006" key="4">
    <source>
        <dbReference type="Google" id="ProtNLM"/>
    </source>
</evidence>
<organism evidence="2 3">
    <name type="scientific">Aspergillus clavatus (strain ATCC 1007 / CBS 513.65 / DSM 816 / NCTC 3887 / NRRL 1 / QM 1276 / 107)</name>
    <dbReference type="NCBI Taxonomy" id="344612"/>
    <lineage>
        <taxon>Eukaryota</taxon>
        <taxon>Fungi</taxon>
        <taxon>Dikarya</taxon>
        <taxon>Ascomycota</taxon>
        <taxon>Pezizomycotina</taxon>
        <taxon>Eurotiomycetes</taxon>
        <taxon>Eurotiomycetidae</taxon>
        <taxon>Eurotiales</taxon>
        <taxon>Aspergillaceae</taxon>
        <taxon>Aspergillus</taxon>
        <taxon>Aspergillus subgen. Fumigati</taxon>
    </lineage>
</organism>
<reference evidence="2 3" key="1">
    <citation type="journal article" date="2008" name="PLoS Genet.">
        <title>Genomic islands in the pathogenic filamentous fungus Aspergillus fumigatus.</title>
        <authorList>
            <person name="Fedorova N.D."/>
            <person name="Khaldi N."/>
            <person name="Joardar V.S."/>
            <person name="Maiti R."/>
            <person name="Amedeo P."/>
            <person name="Anderson M.J."/>
            <person name="Crabtree J."/>
            <person name="Silva J.C."/>
            <person name="Badger J.H."/>
            <person name="Albarraq A."/>
            <person name="Angiuoli S."/>
            <person name="Bussey H."/>
            <person name="Bowyer P."/>
            <person name="Cotty P.J."/>
            <person name="Dyer P.S."/>
            <person name="Egan A."/>
            <person name="Galens K."/>
            <person name="Fraser-Liggett C.M."/>
            <person name="Haas B.J."/>
            <person name="Inman J.M."/>
            <person name="Kent R."/>
            <person name="Lemieux S."/>
            <person name="Malavazi I."/>
            <person name="Orvis J."/>
            <person name="Roemer T."/>
            <person name="Ronning C.M."/>
            <person name="Sundaram J.P."/>
            <person name="Sutton G."/>
            <person name="Turner G."/>
            <person name="Venter J.C."/>
            <person name="White O.R."/>
            <person name="Whitty B.R."/>
            <person name="Youngman P."/>
            <person name="Wolfe K.H."/>
            <person name="Goldman G.H."/>
            <person name="Wortman J.R."/>
            <person name="Jiang B."/>
            <person name="Denning D.W."/>
            <person name="Nierman W.C."/>
        </authorList>
    </citation>
    <scope>NUCLEOTIDE SEQUENCE [LARGE SCALE GENOMIC DNA]</scope>
    <source>
        <strain evidence="3">ATCC 1007 / CBS 513.65 / DSM 816 / NCTC 3887 / NRRL 1</strain>
    </source>
</reference>
<name>A1CGR9_ASPCL</name>
<dbReference type="OMA" id="GWQRITF"/>
<feature type="region of interest" description="Disordered" evidence="1">
    <location>
        <begin position="1"/>
        <end position="24"/>
    </location>
</feature>
<gene>
    <name evidence="2" type="ORF">ACLA_045390</name>
</gene>
<dbReference type="STRING" id="344612.A1CGR9"/>
<dbReference type="AlphaFoldDB" id="A1CGR9"/>
<sequence length="470" mass="53940">MSSSSKQTSHNNPQKCQPEASRRKIVRQPNIRPRASSALLELPTEIIQYIAYLLPDDADIASLTLSSIRLAKKILPAHSSVWRQRFKDLYGLAQEHSSAELKIEYQIRSIVLSQEISFNFGQNDEQTLWLEVLRDMLLETFANSPKDSKAALKTLGQIRKTLIHSEFLSRPLSGYNNAKPDPPSDLFCSVQLCLTHLALDPSMSACCLRSDYDIGTVYSYQTDIAEPFVSLEKPDLGKILDIRNFWLRHFLNPNEVSFHNSYVKLPRGQQPGPSKILVDGSPSLSTHWLGYYYTLSILERRQTCADLETHLPQIDPMFLQIKMDPDPSNWPMLFETVIPLMGTQERRLYFRGIQQQHGSDDNSIYLVRGFVESIVEPQGGFPGWRRFCFAIYDPDREQLPLLSEEDETTGKQDQEMCLPEEVWPPYDLEMEFNWIHGYEGLILPSGTLMIGRWIDMVDTDARGPFIFWTI</sequence>
<dbReference type="RefSeq" id="XP_001271500.1">
    <property type="nucleotide sequence ID" value="XM_001271499.1"/>
</dbReference>
<evidence type="ECO:0000313" key="3">
    <source>
        <dbReference type="Proteomes" id="UP000006701"/>
    </source>
</evidence>
<dbReference type="eggNOG" id="ENOG502S3DJ">
    <property type="taxonomic scope" value="Eukaryota"/>
</dbReference>
<feature type="compositionally biased region" description="Polar residues" evidence="1">
    <location>
        <begin position="1"/>
        <end position="15"/>
    </location>
</feature>
<evidence type="ECO:0000256" key="1">
    <source>
        <dbReference type="SAM" id="MobiDB-lite"/>
    </source>
</evidence>
<dbReference type="HOGENOM" id="CLU_030054_1_0_1"/>
<dbReference type="OrthoDB" id="6339427at2759"/>
<accession>A1CGR9</accession>
<dbReference type="GeneID" id="4704390"/>
<dbReference type="KEGG" id="act:ACLA_045390"/>
<dbReference type="EMBL" id="DS027054">
    <property type="protein sequence ID" value="EAW10074.1"/>
    <property type="molecule type" value="Genomic_DNA"/>
</dbReference>
<dbReference type="VEuPathDB" id="FungiDB:ACLA_045390"/>
<protein>
    <recommendedName>
        <fullName evidence="4">F-box domain protein</fullName>
    </recommendedName>
</protein>
<keyword evidence="3" id="KW-1185">Reference proteome</keyword>
<proteinExistence type="predicted"/>
<dbReference type="Proteomes" id="UP000006701">
    <property type="component" value="Unassembled WGS sequence"/>
</dbReference>